<organism evidence="8 9">
    <name type="scientific">Ginsengibacter hankyongi</name>
    <dbReference type="NCBI Taxonomy" id="2607284"/>
    <lineage>
        <taxon>Bacteria</taxon>
        <taxon>Pseudomonadati</taxon>
        <taxon>Bacteroidota</taxon>
        <taxon>Chitinophagia</taxon>
        <taxon>Chitinophagales</taxon>
        <taxon>Chitinophagaceae</taxon>
        <taxon>Ginsengibacter</taxon>
    </lineage>
</organism>
<dbReference type="InterPro" id="IPR002104">
    <property type="entry name" value="Integrase_catalytic"/>
</dbReference>
<evidence type="ECO:0000256" key="4">
    <source>
        <dbReference type="ARBA" id="ARBA00023172"/>
    </source>
</evidence>
<evidence type="ECO:0000256" key="3">
    <source>
        <dbReference type="ARBA" id="ARBA00023125"/>
    </source>
</evidence>
<dbReference type="EMBL" id="VYQF01000003">
    <property type="protein sequence ID" value="KAA9038451.1"/>
    <property type="molecule type" value="Genomic_DNA"/>
</dbReference>
<evidence type="ECO:0000256" key="5">
    <source>
        <dbReference type="PROSITE-ProRule" id="PRU01248"/>
    </source>
</evidence>
<dbReference type="GO" id="GO:0015074">
    <property type="term" value="P:DNA integration"/>
    <property type="evidence" value="ECO:0007669"/>
    <property type="project" value="UniProtKB-KW"/>
</dbReference>
<feature type="domain" description="Tyr recombinase" evidence="6">
    <location>
        <begin position="222"/>
        <end position="402"/>
    </location>
</feature>
<dbReference type="PROSITE" id="PS51900">
    <property type="entry name" value="CB"/>
    <property type="match status" value="1"/>
</dbReference>
<evidence type="ECO:0000313" key="9">
    <source>
        <dbReference type="Proteomes" id="UP000326903"/>
    </source>
</evidence>
<proteinExistence type="inferred from homology"/>
<feature type="domain" description="Core-binding (CB)" evidence="7">
    <location>
        <begin position="109"/>
        <end position="192"/>
    </location>
</feature>
<keyword evidence="9" id="KW-1185">Reference proteome</keyword>
<dbReference type="InterPro" id="IPR025269">
    <property type="entry name" value="SAM-like_dom"/>
</dbReference>
<dbReference type="Pfam" id="PF17293">
    <property type="entry name" value="Arm-DNA-bind_5"/>
    <property type="match status" value="1"/>
</dbReference>
<dbReference type="InterPro" id="IPR010998">
    <property type="entry name" value="Integrase_recombinase_N"/>
</dbReference>
<dbReference type="PANTHER" id="PTHR30349">
    <property type="entry name" value="PHAGE INTEGRASE-RELATED"/>
    <property type="match status" value="1"/>
</dbReference>
<dbReference type="Gene3D" id="1.10.443.10">
    <property type="entry name" value="Intergrase catalytic core"/>
    <property type="match status" value="1"/>
</dbReference>
<reference evidence="8 9" key="1">
    <citation type="submission" date="2019-09" db="EMBL/GenBank/DDBJ databases">
        <title>Draft genome sequence of Ginsengibacter sp. BR5-29.</title>
        <authorList>
            <person name="Im W.-T."/>
        </authorList>
    </citation>
    <scope>NUCLEOTIDE SEQUENCE [LARGE SCALE GENOMIC DNA]</scope>
    <source>
        <strain evidence="8 9">BR5-29</strain>
    </source>
</reference>
<dbReference type="PANTHER" id="PTHR30349:SF64">
    <property type="entry name" value="PROPHAGE INTEGRASE INTD-RELATED"/>
    <property type="match status" value="1"/>
</dbReference>
<evidence type="ECO:0000256" key="2">
    <source>
        <dbReference type="ARBA" id="ARBA00022908"/>
    </source>
</evidence>
<comment type="similarity">
    <text evidence="1">Belongs to the 'phage' integrase family.</text>
</comment>
<dbReference type="CDD" id="cd01185">
    <property type="entry name" value="INTN1_C_like"/>
    <property type="match status" value="1"/>
</dbReference>
<dbReference type="InterPro" id="IPR035386">
    <property type="entry name" value="Arm-DNA-bind_5"/>
</dbReference>
<dbReference type="Proteomes" id="UP000326903">
    <property type="component" value="Unassembled WGS sequence"/>
</dbReference>
<accession>A0A5J5IGG8</accession>
<dbReference type="GO" id="GO:0006310">
    <property type="term" value="P:DNA recombination"/>
    <property type="evidence" value="ECO:0007669"/>
    <property type="project" value="UniProtKB-KW"/>
</dbReference>
<dbReference type="PROSITE" id="PS51898">
    <property type="entry name" value="TYR_RECOMBINASE"/>
    <property type="match status" value="1"/>
</dbReference>
<sequence length="408" mass="48273">MPDATFVLKEPTCKEPTLIYLFFRFNNQRLKYSTGEKIHPKFWNKEKQRAKETKSFPTYASLNVTLDNLTTNVKETYRELVNANKTPTPYKLKDALDMSLFKEDYAQKTTFLKFISELIKQPNLNENTLKQWKQTFRKLQEYKSYTKKEVDFDTIDMNFYNGFINFLTKENYTKNSIGGFIKNVKIFMNKAVERNLTKNLEYRNKRFKMLEEQVDKIYLSQKELLNIYEMKLTGIYQRLDKVRDLFIVACYTGLRFSDLIQVRAENIINDGTQIKIRTEKTSELVIIPLHKFVKNIIKKYKGHLPSVITNQKMNQYLKEIGELAEINETIKIAITRGGKTENDLFKKWELITTHTARRSFATNAFLMDVPTISIMKITGHRTEKSFMKYIRISQEENANKLLTHPFFN</sequence>
<evidence type="ECO:0000313" key="8">
    <source>
        <dbReference type="EMBL" id="KAA9038451.1"/>
    </source>
</evidence>
<dbReference type="Gene3D" id="1.10.150.130">
    <property type="match status" value="1"/>
</dbReference>
<dbReference type="AlphaFoldDB" id="A0A5J5IGG8"/>
<evidence type="ECO:0000259" key="7">
    <source>
        <dbReference type="PROSITE" id="PS51900"/>
    </source>
</evidence>
<dbReference type="Pfam" id="PF00589">
    <property type="entry name" value="Phage_integrase"/>
    <property type="match status" value="1"/>
</dbReference>
<name>A0A5J5IGG8_9BACT</name>
<evidence type="ECO:0000259" key="6">
    <source>
        <dbReference type="PROSITE" id="PS51898"/>
    </source>
</evidence>
<dbReference type="SUPFAM" id="SSF56349">
    <property type="entry name" value="DNA breaking-rejoining enzymes"/>
    <property type="match status" value="1"/>
</dbReference>
<comment type="caution">
    <text evidence="8">The sequence shown here is derived from an EMBL/GenBank/DDBJ whole genome shotgun (WGS) entry which is preliminary data.</text>
</comment>
<gene>
    <name evidence="8" type="ORF">FW778_12865</name>
</gene>
<dbReference type="InterPro" id="IPR011010">
    <property type="entry name" value="DNA_brk_join_enz"/>
</dbReference>
<keyword evidence="2" id="KW-0229">DNA integration</keyword>
<protein>
    <submittedName>
        <fullName evidence="8">Site-specific integrase</fullName>
    </submittedName>
</protein>
<dbReference type="InterPro" id="IPR050090">
    <property type="entry name" value="Tyrosine_recombinase_XerCD"/>
</dbReference>
<dbReference type="RefSeq" id="WP_150415126.1">
    <property type="nucleotide sequence ID" value="NZ_VYQF01000003.1"/>
</dbReference>
<dbReference type="InterPro" id="IPR044068">
    <property type="entry name" value="CB"/>
</dbReference>
<dbReference type="InterPro" id="IPR013762">
    <property type="entry name" value="Integrase-like_cat_sf"/>
</dbReference>
<evidence type="ECO:0000256" key="1">
    <source>
        <dbReference type="ARBA" id="ARBA00008857"/>
    </source>
</evidence>
<keyword evidence="3 5" id="KW-0238">DNA-binding</keyword>
<keyword evidence="4" id="KW-0233">DNA recombination</keyword>
<dbReference type="GO" id="GO:0003677">
    <property type="term" value="F:DNA binding"/>
    <property type="evidence" value="ECO:0007669"/>
    <property type="project" value="UniProtKB-UniRule"/>
</dbReference>
<dbReference type="Pfam" id="PF13102">
    <property type="entry name" value="Phage_int_SAM_5"/>
    <property type="match status" value="1"/>
</dbReference>